<protein>
    <submittedName>
        <fullName evidence="1">ENV1 protein</fullName>
    </submittedName>
</protein>
<name>A0A7K5BIA2_9FURN</name>
<dbReference type="EMBL" id="VYZD01003634">
    <property type="protein sequence ID" value="NWR95756.1"/>
    <property type="molecule type" value="Genomic_DNA"/>
</dbReference>
<accession>A0A7K5BIA2</accession>
<sequence length="83" mass="9168">IGDRSSSLWNLIKTSYQVLNQTYPNLTQHCWLCFKVKPPYYEAIGIHGQPKPVNGSSPSQCKWENGTQGISLRQVTGNGSCVG</sequence>
<comment type="caution">
    <text evidence="1">The sequence shown here is derived from an EMBL/GenBank/DDBJ whole genome shotgun (WGS) entry which is preliminary data.</text>
</comment>
<dbReference type="AlphaFoldDB" id="A0A7K5BIA2"/>
<reference evidence="1 2" key="1">
    <citation type="submission" date="2019-09" db="EMBL/GenBank/DDBJ databases">
        <title>Bird 10,000 Genomes (B10K) Project - Family phase.</title>
        <authorList>
            <person name="Zhang G."/>
        </authorList>
    </citation>
    <scope>NUCLEOTIDE SEQUENCE [LARGE SCALE GENOMIC DNA]</scope>
    <source>
        <strain evidence="1">B10K-DU-003-06</strain>
    </source>
</reference>
<evidence type="ECO:0000313" key="2">
    <source>
        <dbReference type="Proteomes" id="UP000529852"/>
    </source>
</evidence>
<dbReference type="InterPro" id="IPR018154">
    <property type="entry name" value="TLV/ENV_coat_polyprotein"/>
</dbReference>
<feature type="non-terminal residue" evidence="1">
    <location>
        <position position="83"/>
    </location>
</feature>
<proteinExistence type="predicted"/>
<feature type="non-terminal residue" evidence="1">
    <location>
        <position position="1"/>
    </location>
</feature>
<keyword evidence="2" id="KW-1185">Reference proteome</keyword>
<organism evidence="1 2">
    <name type="scientific">Furnarius figulus</name>
    <dbReference type="NCBI Taxonomy" id="463165"/>
    <lineage>
        <taxon>Eukaryota</taxon>
        <taxon>Metazoa</taxon>
        <taxon>Chordata</taxon>
        <taxon>Craniata</taxon>
        <taxon>Vertebrata</taxon>
        <taxon>Euteleostomi</taxon>
        <taxon>Archelosauria</taxon>
        <taxon>Archosauria</taxon>
        <taxon>Dinosauria</taxon>
        <taxon>Saurischia</taxon>
        <taxon>Theropoda</taxon>
        <taxon>Coelurosauria</taxon>
        <taxon>Aves</taxon>
        <taxon>Neognathae</taxon>
        <taxon>Neoaves</taxon>
        <taxon>Telluraves</taxon>
        <taxon>Australaves</taxon>
        <taxon>Passeriformes</taxon>
        <taxon>Furnariidae</taxon>
        <taxon>Furnarius</taxon>
    </lineage>
</organism>
<dbReference type="Pfam" id="PF00429">
    <property type="entry name" value="TLV_coat"/>
    <property type="match status" value="1"/>
</dbReference>
<evidence type="ECO:0000313" key="1">
    <source>
        <dbReference type="EMBL" id="NWR95756.1"/>
    </source>
</evidence>
<gene>
    <name evidence="1" type="primary">Env1_3</name>
    <name evidence="1" type="ORF">FURFIG_R15206</name>
</gene>
<dbReference type="Proteomes" id="UP000529852">
    <property type="component" value="Unassembled WGS sequence"/>
</dbReference>